<evidence type="ECO:0000256" key="7">
    <source>
        <dbReference type="ARBA" id="ARBA00023136"/>
    </source>
</evidence>
<evidence type="ECO:0000256" key="4">
    <source>
        <dbReference type="ARBA" id="ARBA00022475"/>
    </source>
</evidence>
<feature type="transmembrane region" description="Helical" evidence="9">
    <location>
        <begin position="139"/>
        <end position="158"/>
    </location>
</feature>
<dbReference type="Proteomes" id="UP000234335">
    <property type="component" value="Unassembled WGS sequence"/>
</dbReference>
<reference evidence="10 11" key="1">
    <citation type="submission" date="2017-12" db="EMBL/GenBank/DDBJ databases">
        <title>Phylogenetic diversity of female urinary microbiome.</title>
        <authorList>
            <person name="Thomas-White K."/>
            <person name="Wolfe A.J."/>
        </authorList>
    </citation>
    <scope>NUCLEOTIDE SEQUENCE [LARGE SCALE GENOMIC DNA]</scope>
    <source>
        <strain evidence="10 11">UMB0119</strain>
    </source>
</reference>
<evidence type="ECO:0000256" key="1">
    <source>
        <dbReference type="ARBA" id="ARBA00004651"/>
    </source>
</evidence>
<dbReference type="GO" id="GO:0043190">
    <property type="term" value="C:ATP-binding cassette (ABC) transporter complex"/>
    <property type="evidence" value="ECO:0007669"/>
    <property type="project" value="InterPro"/>
</dbReference>
<feature type="transmembrane region" description="Helical" evidence="9">
    <location>
        <begin position="6"/>
        <end position="24"/>
    </location>
</feature>
<dbReference type="InterPro" id="IPR037294">
    <property type="entry name" value="ABC_BtuC-like"/>
</dbReference>
<feature type="transmembrane region" description="Helical" evidence="9">
    <location>
        <begin position="200"/>
        <end position="219"/>
    </location>
</feature>
<proteinExistence type="inferred from homology"/>
<evidence type="ECO:0000256" key="9">
    <source>
        <dbReference type="SAM" id="Phobius"/>
    </source>
</evidence>
<organism evidence="10 11">
    <name type="scientific">Anaerococcus octavius</name>
    <dbReference type="NCBI Taxonomy" id="54007"/>
    <lineage>
        <taxon>Bacteria</taxon>
        <taxon>Bacillati</taxon>
        <taxon>Bacillota</taxon>
        <taxon>Tissierellia</taxon>
        <taxon>Tissierellales</taxon>
        <taxon>Peptoniphilaceae</taxon>
        <taxon>Anaerococcus</taxon>
    </lineage>
</organism>
<dbReference type="PANTHER" id="PTHR30477:SF8">
    <property type="entry name" value="METAL TRANSPORT SYSTEM MEMBRANE PROTEIN CT_070-RELATED"/>
    <property type="match status" value="1"/>
</dbReference>
<evidence type="ECO:0000256" key="6">
    <source>
        <dbReference type="ARBA" id="ARBA00022989"/>
    </source>
</evidence>
<dbReference type="AlphaFoldDB" id="A0A2I1MB34"/>
<sequence>MTSSLIVLILTAISCSLLGVFLILRKISMLTDAISHTVLLGIVLTFFLVPDLSSPLLIVGAAAMGLLTVLLVETIGKKGISKYDDAIGMVFPILFSIAIILISKFFRNVHLDTDMVLLGEVLFSSLVKINIFGYQIPKAIFNEIILLFIILVFILSQYRKLKISTFDPEFAYLIGISTTAIFYSLMTLTSLSAVVSFNSVGAILVVSFFIGPSAEALLFTNTLKQTLIFASLIASINSIIGFFLAIKLNVSIAGFVASVNMVAYLVLLLIKKYTRLKKVEVDKDININGNDKSTKRRISNYNI</sequence>
<keyword evidence="4" id="KW-1003">Cell membrane</keyword>
<accession>A0A2I1MB34</accession>
<feature type="transmembrane region" description="Helical" evidence="9">
    <location>
        <begin position="87"/>
        <end position="106"/>
    </location>
</feature>
<name>A0A2I1MB34_9FIRM</name>
<evidence type="ECO:0000256" key="8">
    <source>
        <dbReference type="RuleBase" id="RU003943"/>
    </source>
</evidence>
<feature type="transmembrane region" description="Helical" evidence="9">
    <location>
        <begin position="252"/>
        <end position="270"/>
    </location>
</feature>
<dbReference type="Gene3D" id="1.10.3470.10">
    <property type="entry name" value="ABC transporter involved in vitamin B12 uptake, BtuC"/>
    <property type="match status" value="1"/>
</dbReference>
<feature type="transmembrane region" description="Helical" evidence="9">
    <location>
        <begin position="33"/>
        <end position="50"/>
    </location>
</feature>
<keyword evidence="3 8" id="KW-0813">Transport</keyword>
<dbReference type="PANTHER" id="PTHR30477">
    <property type="entry name" value="ABC-TRANSPORTER METAL-BINDING PROTEIN"/>
    <property type="match status" value="1"/>
</dbReference>
<dbReference type="InterPro" id="IPR001626">
    <property type="entry name" value="ABC_TroCD"/>
</dbReference>
<keyword evidence="11" id="KW-1185">Reference proteome</keyword>
<keyword evidence="7 9" id="KW-0472">Membrane</keyword>
<gene>
    <name evidence="10" type="ORF">CYJ34_01155</name>
</gene>
<comment type="similarity">
    <text evidence="2 8">Belongs to the ABC-3 integral membrane protein family.</text>
</comment>
<feature type="transmembrane region" description="Helical" evidence="9">
    <location>
        <begin position="226"/>
        <end position="246"/>
    </location>
</feature>
<evidence type="ECO:0000256" key="3">
    <source>
        <dbReference type="ARBA" id="ARBA00022448"/>
    </source>
</evidence>
<dbReference type="RefSeq" id="WP_101539506.1">
    <property type="nucleotide sequence ID" value="NZ_CALTZC010000019.1"/>
</dbReference>
<protein>
    <submittedName>
        <fullName evidence="10">Metal ABC transporter permease</fullName>
    </submittedName>
</protein>
<keyword evidence="5 8" id="KW-0812">Transmembrane</keyword>
<evidence type="ECO:0000313" key="10">
    <source>
        <dbReference type="EMBL" id="PKZ17345.1"/>
    </source>
</evidence>
<keyword evidence="6 9" id="KW-1133">Transmembrane helix</keyword>
<evidence type="ECO:0000256" key="2">
    <source>
        <dbReference type="ARBA" id="ARBA00008034"/>
    </source>
</evidence>
<evidence type="ECO:0000313" key="11">
    <source>
        <dbReference type="Proteomes" id="UP000234335"/>
    </source>
</evidence>
<dbReference type="SUPFAM" id="SSF81345">
    <property type="entry name" value="ABC transporter involved in vitamin B12 uptake, BtuC"/>
    <property type="match status" value="1"/>
</dbReference>
<dbReference type="EMBL" id="PKGS01000001">
    <property type="protein sequence ID" value="PKZ17345.1"/>
    <property type="molecule type" value="Genomic_DNA"/>
</dbReference>
<dbReference type="GO" id="GO:0010043">
    <property type="term" value="P:response to zinc ion"/>
    <property type="evidence" value="ECO:0007669"/>
    <property type="project" value="TreeGrafter"/>
</dbReference>
<dbReference type="Pfam" id="PF00950">
    <property type="entry name" value="ABC-3"/>
    <property type="match status" value="1"/>
</dbReference>
<comment type="subcellular location">
    <subcellularLocation>
        <location evidence="1 8">Cell membrane</location>
        <topology evidence="1 8">Multi-pass membrane protein</topology>
    </subcellularLocation>
</comment>
<feature type="transmembrane region" description="Helical" evidence="9">
    <location>
        <begin position="170"/>
        <end position="194"/>
    </location>
</feature>
<evidence type="ECO:0000256" key="5">
    <source>
        <dbReference type="ARBA" id="ARBA00022692"/>
    </source>
</evidence>
<dbReference type="GO" id="GO:0055085">
    <property type="term" value="P:transmembrane transport"/>
    <property type="evidence" value="ECO:0007669"/>
    <property type="project" value="InterPro"/>
</dbReference>
<comment type="caution">
    <text evidence="10">The sequence shown here is derived from an EMBL/GenBank/DDBJ whole genome shotgun (WGS) entry which is preliminary data.</text>
</comment>
<dbReference type="CDD" id="cd06550">
    <property type="entry name" value="TM_ABC_iron-siderophores_like"/>
    <property type="match status" value="1"/>
</dbReference>